<sequence>MTVPYRTGYTDSSSATDATNTVTSDLSAMPKSDADTVLKRITPRNVWRKTPIRNLHLNACYARIERARKSRPIFYYESDAYGTPVNTPRAPILSDKRRDAVDLTTTPTPSLPPSQAHQYDLRRNTQPSARCAEDERQIAQRRRRTRSPQKNSPRDRSRSPRVRQGRPALTERSTIIVQMRTGKIGLRHHLYQRGVPDIPNRDCQCGRATQTVRHILLACPLFNDLREETLGRRSGGLGGEGSVKTILNTLKLAIQAAKFMLKTGLLGQFGAVCREEIDQAEH</sequence>
<name>A0A3A2Z5W7_9EURO</name>
<organism evidence="2 3">
    <name type="scientific">Aspergillus sclerotialis</name>
    <dbReference type="NCBI Taxonomy" id="2070753"/>
    <lineage>
        <taxon>Eukaryota</taxon>
        <taxon>Fungi</taxon>
        <taxon>Dikarya</taxon>
        <taxon>Ascomycota</taxon>
        <taxon>Pezizomycotina</taxon>
        <taxon>Eurotiomycetes</taxon>
        <taxon>Eurotiomycetidae</taxon>
        <taxon>Eurotiales</taxon>
        <taxon>Aspergillaceae</taxon>
        <taxon>Aspergillus</taxon>
        <taxon>Aspergillus subgen. Polypaecilum</taxon>
    </lineage>
</organism>
<gene>
    <name evidence="2" type="ORF">PHISCL_09164</name>
</gene>
<evidence type="ECO:0000256" key="1">
    <source>
        <dbReference type="SAM" id="MobiDB-lite"/>
    </source>
</evidence>
<proteinExistence type="predicted"/>
<protein>
    <recommendedName>
        <fullName evidence="4">Reverse transcriptase</fullName>
    </recommendedName>
</protein>
<feature type="region of interest" description="Disordered" evidence="1">
    <location>
        <begin position="79"/>
        <end position="173"/>
    </location>
</feature>
<dbReference type="Proteomes" id="UP000266188">
    <property type="component" value="Unassembled WGS sequence"/>
</dbReference>
<dbReference type="STRING" id="2070753.A0A3A2Z5W7"/>
<accession>A0A3A2Z5W7</accession>
<dbReference type="AlphaFoldDB" id="A0A3A2Z5W7"/>
<dbReference type="OrthoDB" id="4509585at2759"/>
<feature type="region of interest" description="Disordered" evidence="1">
    <location>
        <begin position="1"/>
        <end position="22"/>
    </location>
</feature>
<evidence type="ECO:0008006" key="4">
    <source>
        <dbReference type="Google" id="ProtNLM"/>
    </source>
</evidence>
<comment type="caution">
    <text evidence="2">The sequence shown here is derived from an EMBL/GenBank/DDBJ whole genome shotgun (WGS) entry which is preliminary data.</text>
</comment>
<feature type="compositionally biased region" description="Low complexity" evidence="1">
    <location>
        <begin position="10"/>
        <end position="22"/>
    </location>
</feature>
<evidence type="ECO:0000313" key="2">
    <source>
        <dbReference type="EMBL" id="RJE18498.1"/>
    </source>
</evidence>
<evidence type="ECO:0000313" key="3">
    <source>
        <dbReference type="Proteomes" id="UP000266188"/>
    </source>
</evidence>
<reference evidence="3" key="1">
    <citation type="submission" date="2017-02" db="EMBL/GenBank/DDBJ databases">
        <authorList>
            <person name="Tafer H."/>
            <person name="Lopandic K."/>
        </authorList>
    </citation>
    <scope>NUCLEOTIDE SEQUENCE [LARGE SCALE GENOMIC DNA]</scope>
    <source>
        <strain evidence="3">CBS 366.77</strain>
    </source>
</reference>
<keyword evidence="3" id="KW-1185">Reference proteome</keyword>
<dbReference type="EMBL" id="MVGC01000541">
    <property type="protein sequence ID" value="RJE18498.1"/>
    <property type="molecule type" value="Genomic_DNA"/>
</dbReference>